<evidence type="ECO:0000256" key="1">
    <source>
        <dbReference type="ARBA" id="ARBA00000085"/>
    </source>
</evidence>
<dbReference type="InterPro" id="IPR004358">
    <property type="entry name" value="Sig_transdc_His_kin-like_C"/>
</dbReference>
<evidence type="ECO:0000313" key="7">
    <source>
        <dbReference type="EMBL" id="ADY59451.1"/>
    </source>
</evidence>
<dbReference type="PANTHER" id="PTHR43547:SF2">
    <property type="entry name" value="HYBRID SIGNAL TRANSDUCTION HISTIDINE KINASE C"/>
    <property type="match status" value="1"/>
</dbReference>
<evidence type="ECO:0000259" key="5">
    <source>
        <dbReference type="PROSITE" id="PS50109"/>
    </source>
</evidence>
<dbReference type="eggNOG" id="COG2205">
    <property type="taxonomic scope" value="Bacteria"/>
</dbReference>
<evidence type="ECO:0000259" key="6">
    <source>
        <dbReference type="PROSITE" id="PS50110"/>
    </source>
</evidence>
<dbReference type="SUPFAM" id="SSF55874">
    <property type="entry name" value="ATPase domain of HSP90 chaperone/DNA topoisomerase II/histidine kinase"/>
    <property type="match status" value="1"/>
</dbReference>
<dbReference type="InterPro" id="IPR011006">
    <property type="entry name" value="CheY-like_superfamily"/>
</dbReference>
<dbReference type="PROSITE" id="PS50109">
    <property type="entry name" value="HIS_KIN"/>
    <property type="match status" value="1"/>
</dbReference>
<dbReference type="EMBL" id="CP002546">
    <property type="protein sequence ID" value="ADY59451.1"/>
    <property type="molecule type" value="Genomic_DNA"/>
</dbReference>
<dbReference type="Pfam" id="PF02518">
    <property type="entry name" value="HATPase_c"/>
    <property type="match status" value="1"/>
</dbReference>
<keyword evidence="8" id="KW-1185">Reference proteome</keyword>
<dbReference type="Pfam" id="PF00072">
    <property type="entry name" value="Response_reg"/>
    <property type="match status" value="1"/>
</dbReference>
<dbReference type="InterPro" id="IPR003661">
    <property type="entry name" value="HisK_dim/P_dom"/>
</dbReference>
<dbReference type="KEGG" id="pbs:Plabr_1841"/>
<dbReference type="InterPro" id="IPR036097">
    <property type="entry name" value="HisK_dim/P_sf"/>
</dbReference>
<feature type="domain" description="Response regulatory" evidence="6">
    <location>
        <begin position="532"/>
        <end position="646"/>
    </location>
</feature>
<dbReference type="Pfam" id="PF00512">
    <property type="entry name" value="HisKA"/>
    <property type="match status" value="1"/>
</dbReference>
<dbReference type="InterPro" id="IPR001789">
    <property type="entry name" value="Sig_transdc_resp-reg_receiver"/>
</dbReference>
<dbReference type="InterPro" id="IPR005467">
    <property type="entry name" value="His_kinase_dom"/>
</dbReference>
<dbReference type="InterPro" id="IPR036890">
    <property type="entry name" value="HATPase_C_sf"/>
</dbReference>
<dbReference type="SUPFAM" id="SSF47384">
    <property type="entry name" value="Homodimeric domain of signal transducing histidine kinase"/>
    <property type="match status" value="1"/>
</dbReference>
<dbReference type="InterPro" id="IPR003594">
    <property type="entry name" value="HATPase_dom"/>
</dbReference>
<evidence type="ECO:0000256" key="3">
    <source>
        <dbReference type="ARBA" id="ARBA00022553"/>
    </source>
</evidence>
<organism evidence="7 8">
    <name type="scientific">Rubinisphaera brasiliensis (strain ATCC 49424 / DSM 5305 / JCM 21570 / IAM 15109 / NBRC 103401 / IFAM 1448)</name>
    <name type="common">Planctomyces brasiliensis</name>
    <dbReference type="NCBI Taxonomy" id="756272"/>
    <lineage>
        <taxon>Bacteria</taxon>
        <taxon>Pseudomonadati</taxon>
        <taxon>Planctomycetota</taxon>
        <taxon>Planctomycetia</taxon>
        <taxon>Planctomycetales</taxon>
        <taxon>Planctomycetaceae</taxon>
        <taxon>Rubinisphaera</taxon>
    </lineage>
</organism>
<dbReference type="Gene3D" id="3.30.565.10">
    <property type="entry name" value="Histidine kinase-like ATPase, C-terminal domain"/>
    <property type="match status" value="1"/>
</dbReference>
<dbReference type="AlphaFoldDB" id="F0SGA9"/>
<dbReference type="Proteomes" id="UP000006860">
    <property type="component" value="Chromosome"/>
</dbReference>
<protein>
    <recommendedName>
        <fullName evidence="2">histidine kinase</fullName>
        <ecNumber evidence="2">2.7.13.3</ecNumber>
    </recommendedName>
</protein>
<dbReference type="STRING" id="756272.Plabr_1841"/>
<dbReference type="SUPFAM" id="SSF52172">
    <property type="entry name" value="CheY-like"/>
    <property type="match status" value="1"/>
</dbReference>
<dbReference type="Gene3D" id="1.10.287.130">
    <property type="match status" value="1"/>
</dbReference>
<proteinExistence type="predicted"/>
<dbReference type="SMART" id="SM00388">
    <property type="entry name" value="HisKA"/>
    <property type="match status" value="1"/>
</dbReference>
<dbReference type="CDD" id="cd00082">
    <property type="entry name" value="HisKA"/>
    <property type="match status" value="1"/>
</dbReference>
<keyword evidence="7" id="KW-0418">Kinase</keyword>
<reference evidence="8" key="1">
    <citation type="submission" date="2011-02" db="EMBL/GenBank/DDBJ databases">
        <title>The complete genome of Planctomyces brasiliensis DSM 5305.</title>
        <authorList>
            <person name="Lucas S."/>
            <person name="Copeland A."/>
            <person name="Lapidus A."/>
            <person name="Bruce D."/>
            <person name="Goodwin L."/>
            <person name="Pitluck S."/>
            <person name="Kyrpides N."/>
            <person name="Mavromatis K."/>
            <person name="Pagani I."/>
            <person name="Ivanova N."/>
            <person name="Ovchinnikova G."/>
            <person name="Lu M."/>
            <person name="Detter J.C."/>
            <person name="Han C."/>
            <person name="Land M."/>
            <person name="Hauser L."/>
            <person name="Markowitz V."/>
            <person name="Cheng J.-F."/>
            <person name="Hugenholtz P."/>
            <person name="Woyke T."/>
            <person name="Wu D."/>
            <person name="Tindall B."/>
            <person name="Pomrenke H.G."/>
            <person name="Brambilla E."/>
            <person name="Klenk H.-P."/>
            <person name="Eisen J.A."/>
        </authorList>
    </citation>
    <scope>NUCLEOTIDE SEQUENCE [LARGE SCALE GENOMIC DNA]</scope>
    <source>
        <strain evidence="8">ATCC 49424 / DSM 5305 / JCM 21570 / NBRC 103401 / IFAM 1448</strain>
    </source>
</reference>
<dbReference type="SMART" id="SM00387">
    <property type="entry name" value="HATPase_c"/>
    <property type="match status" value="1"/>
</dbReference>
<dbReference type="SMART" id="SM00448">
    <property type="entry name" value="REC"/>
    <property type="match status" value="1"/>
</dbReference>
<keyword evidence="7" id="KW-0808">Transferase</keyword>
<keyword evidence="3 4" id="KW-0597">Phosphoprotein</keyword>
<name>F0SGA9_RUBBR</name>
<evidence type="ECO:0000313" key="8">
    <source>
        <dbReference type="Proteomes" id="UP000006860"/>
    </source>
</evidence>
<dbReference type="Gene3D" id="3.40.50.2300">
    <property type="match status" value="1"/>
</dbReference>
<feature type="domain" description="Histidine kinase" evidence="5">
    <location>
        <begin position="280"/>
        <end position="507"/>
    </location>
</feature>
<sequence>MHQLTPEGLSVLILAPLGQDGDLVTRLLSDHDISSNNCRDMAELAAKIRETTGAVLLTEEAIDNGALKQLSAAVEEQSPWLDLPILVFADAARRGGWPPHMEQLQYFGNVTFIDRPVRTLALVSAVRVALRSRRRQLRLKLISEMTRALVAEGDPERLLQDVWQVLKRGLPIIGYRYLLRTKGGYLKPVRDQSDGASNVSTGEEIREEPFKLAVGNEQLGILTFLLPGESHLKSDERAMLRIVCDHIALSLRRVHTSAELQRRADELSLASRRKDEFLAMLGHELRNPLSTLSVGIELLRQSQVVNEEAIQQMGSDPLEIIGEQTRHITRLVDDLLDVSRITRGRIELRPACIDLAPLLRDVVTRNKGLISERNHTLENQIGDGPYFIHADSTRIRQVFENLYVNAIKYTDPGGTIGLHAESTVFRGGPAVLVKIYDNGIGLSEEMQKCIFDLFVQDGRSLDRAQGGLGIGLTLVQKLVQLHDGHVEVHSDGRGTGSEFRVWLPLWDNPVNSIDDGDTIAEKQEERTTSGIRVLIVEDLTSLGLMTQKLVEKLGHAACLVESGKDALAACREFTPDLVLLDIGLPDMDGYQVARQLLKELKDDCPRLIAVTGYGQDEDKLEARNAGFDQHITKPLGYETLKKLLQG</sequence>
<accession>F0SGA9</accession>
<dbReference type="PRINTS" id="PR00344">
    <property type="entry name" value="BCTRLSENSOR"/>
</dbReference>
<dbReference type="PANTHER" id="PTHR43547">
    <property type="entry name" value="TWO-COMPONENT HISTIDINE KINASE"/>
    <property type="match status" value="1"/>
</dbReference>
<dbReference type="GO" id="GO:0000155">
    <property type="term" value="F:phosphorelay sensor kinase activity"/>
    <property type="evidence" value="ECO:0007669"/>
    <property type="project" value="InterPro"/>
</dbReference>
<dbReference type="RefSeq" id="WP_013628178.1">
    <property type="nucleotide sequence ID" value="NC_015174.1"/>
</dbReference>
<comment type="catalytic activity">
    <reaction evidence="1">
        <text>ATP + protein L-histidine = ADP + protein N-phospho-L-histidine.</text>
        <dbReference type="EC" id="2.7.13.3"/>
    </reaction>
</comment>
<dbReference type="HOGENOM" id="CLU_000445_114_15_0"/>
<feature type="modified residue" description="4-aspartylphosphate" evidence="4">
    <location>
        <position position="581"/>
    </location>
</feature>
<evidence type="ECO:0000256" key="2">
    <source>
        <dbReference type="ARBA" id="ARBA00012438"/>
    </source>
</evidence>
<dbReference type="eggNOG" id="COG0745">
    <property type="taxonomic scope" value="Bacteria"/>
</dbReference>
<evidence type="ECO:0000256" key="4">
    <source>
        <dbReference type="PROSITE-ProRule" id="PRU00169"/>
    </source>
</evidence>
<dbReference type="EC" id="2.7.13.3" evidence="2"/>
<dbReference type="PROSITE" id="PS50110">
    <property type="entry name" value="RESPONSE_REGULATORY"/>
    <property type="match status" value="1"/>
</dbReference>
<dbReference type="CDD" id="cd00075">
    <property type="entry name" value="HATPase"/>
    <property type="match status" value="1"/>
</dbReference>
<gene>
    <name evidence="7" type="ordered locus">Plabr_1841</name>
</gene>